<keyword evidence="3" id="KW-1003">Cell membrane</keyword>
<dbReference type="RefSeq" id="WP_318799014.1">
    <property type="nucleotide sequence ID" value="NZ_JARUJP010000027.1"/>
</dbReference>
<dbReference type="InterPro" id="IPR003004">
    <property type="entry name" value="GspF/PilC"/>
</dbReference>
<feature type="transmembrane region" description="Helical" evidence="7">
    <location>
        <begin position="164"/>
        <end position="185"/>
    </location>
</feature>
<feature type="transmembrane region" description="Helical" evidence="7">
    <location>
        <begin position="368"/>
        <end position="389"/>
    </location>
</feature>
<keyword evidence="10" id="KW-1185">Reference proteome</keyword>
<evidence type="ECO:0000256" key="4">
    <source>
        <dbReference type="ARBA" id="ARBA00022692"/>
    </source>
</evidence>
<protein>
    <submittedName>
        <fullName evidence="9">Type II secretion system F family protein</fullName>
    </submittedName>
</protein>
<evidence type="ECO:0000313" key="9">
    <source>
        <dbReference type="EMBL" id="MDW8802740.1"/>
    </source>
</evidence>
<keyword evidence="4 7" id="KW-0812">Transmembrane</keyword>
<sequence>MQKFIYKAYDSSLNIVTGEIEEEEIELAREKIKVKGLSIIDIRKKTELKNLRVFKRKMKNEEVAAFCGQMATIINAGLNIINGLEIIKMQNKNFKEEIDSIIKYIRSGETLGTSIEATGYFPKLLTDMVKSGELSGNVDEVLFNMEEYYEREAYLRSKVKNASIYPSIMLFVSIAMLLFFNYFIFGKLGDIYTDNENLPAITKVLLMFMNIINNNFAQVILLIVLLVILARYIKKVGKVKYLLDTMLLRLPVIGKLNSDIITNRFSRSMAIFLRSAVPILTAFESMELVIGNMNIAKRIAAARSEIVTGARIADSLEKEKMLDPLALEMLRIGEETGKLEEMLNRLTLIYDKRVEQGISKVMALVEPAFTLIIGLIVGFVVIGMALPILQMSNTIK</sequence>
<evidence type="ECO:0000256" key="2">
    <source>
        <dbReference type="ARBA" id="ARBA00005745"/>
    </source>
</evidence>
<dbReference type="InterPro" id="IPR018076">
    <property type="entry name" value="T2SS_GspF_dom"/>
</dbReference>
<evidence type="ECO:0000313" key="10">
    <source>
        <dbReference type="Proteomes" id="UP001281656"/>
    </source>
</evidence>
<dbReference type="InterPro" id="IPR042094">
    <property type="entry name" value="T2SS_GspF_sf"/>
</dbReference>
<gene>
    <name evidence="9" type="ORF">P8V03_16460</name>
</gene>
<evidence type="ECO:0000256" key="7">
    <source>
        <dbReference type="SAM" id="Phobius"/>
    </source>
</evidence>
<name>A0ABU4JX50_9CLOT</name>
<evidence type="ECO:0000259" key="8">
    <source>
        <dbReference type="Pfam" id="PF00482"/>
    </source>
</evidence>
<dbReference type="Pfam" id="PF00482">
    <property type="entry name" value="T2SSF"/>
    <property type="match status" value="2"/>
</dbReference>
<evidence type="ECO:0000256" key="5">
    <source>
        <dbReference type="ARBA" id="ARBA00022989"/>
    </source>
</evidence>
<accession>A0ABU4JX50</accession>
<dbReference type="PANTHER" id="PTHR30012:SF0">
    <property type="entry name" value="TYPE II SECRETION SYSTEM PROTEIN F-RELATED"/>
    <property type="match status" value="1"/>
</dbReference>
<organism evidence="9 10">
    <name type="scientific">Clostridium tanneri</name>
    <dbReference type="NCBI Taxonomy" id="3037988"/>
    <lineage>
        <taxon>Bacteria</taxon>
        <taxon>Bacillati</taxon>
        <taxon>Bacillota</taxon>
        <taxon>Clostridia</taxon>
        <taxon>Eubacteriales</taxon>
        <taxon>Clostridiaceae</taxon>
        <taxon>Clostridium</taxon>
    </lineage>
</organism>
<keyword evidence="6 7" id="KW-0472">Membrane</keyword>
<dbReference type="PRINTS" id="PR00812">
    <property type="entry name" value="BCTERIALGSPF"/>
</dbReference>
<dbReference type="EMBL" id="JARUJP010000027">
    <property type="protein sequence ID" value="MDW8802740.1"/>
    <property type="molecule type" value="Genomic_DNA"/>
</dbReference>
<feature type="transmembrane region" description="Helical" evidence="7">
    <location>
        <begin position="205"/>
        <end position="230"/>
    </location>
</feature>
<reference evidence="9 10" key="1">
    <citation type="submission" date="2023-04" db="EMBL/GenBank/DDBJ databases">
        <title>Clostridium tannerae sp. nov., isolated from the fecal material of an alpaca.</title>
        <authorList>
            <person name="Miller S."/>
            <person name="Hendry M."/>
            <person name="King J."/>
            <person name="Sankaranarayanan K."/>
            <person name="Lawson P.A."/>
        </authorList>
    </citation>
    <scope>NUCLEOTIDE SEQUENCE [LARGE SCALE GENOMIC DNA]</scope>
    <source>
        <strain evidence="9 10">A1-XYC3</strain>
    </source>
</reference>
<feature type="domain" description="Type II secretion system protein GspF" evidence="8">
    <location>
        <begin position="265"/>
        <end position="387"/>
    </location>
</feature>
<comment type="caution">
    <text evidence="9">The sequence shown here is derived from an EMBL/GenBank/DDBJ whole genome shotgun (WGS) entry which is preliminary data.</text>
</comment>
<evidence type="ECO:0000256" key="1">
    <source>
        <dbReference type="ARBA" id="ARBA00004651"/>
    </source>
</evidence>
<proteinExistence type="inferred from homology"/>
<comment type="similarity">
    <text evidence="2">Belongs to the GSP F family.</text>
</comment>
<keyword evidence="5 7" id="KW-1133">Transmembrane helix</keyword>
<evidence type="ECO:0000256" key="3">
    <source>
        <dbReference type="ARBA" id="ARBA00022475"/>
    </source>
</evidence>
<dbReference type="PANTHER" id="PTHR30012">
    <property type="entry name" value="GENERAL SECRETION PATHWAY PROTEIN"/>
    <property type="match status" value="1"/>
</dbReference>
<dbReference type="Proteomes" id="UP001281656">
    <property type="component" value="Unassembled WGS sequence"/>
</dbReference>
<comment type="subcellular location">
    <subcellularLocation>
        <location evidence="1">Cell membrane</location>
        <topology evidence="1">Multi-pass membrane protein</topology>
    </subcellularLocation>
</comment>
<feature type="domain" description="Type II secretion system protein GspF" evidence="8">
    <location>
        <begin position="66"/>
        <end position="184"/>
    </location>
</feature>
<evidence type="ECO:0000256" key="6">
    <source>
        <dbReference type="ARBA" id="ARBA00023136"/>
    </source>
</evidence>
<dbReference type="Gene3D" id="1.20.81.30">
    <property type="entry name" value="Type II secretion system (T2SS), domain F"/>
    <property type="match status" value="2"/>
</dbReference>